<sequence length="259" mass="29203">MSKFVLFFITIISSLTLYGTTHNNSKLTFINHKITMSQDSNKVIVYLLSGLGLDPAVFKRLELKADEIHHLHWLEPQKKETLAAYAQRMASGIPSTNDSLILIGHSFGGVLMQEISTLVPTKKVILISSIKTKKEKGAGMNFWMRAFPFHRLVTQKMVIGSFKSWGKKHGYTSPEAQELFLNAAAQHSSYYFRWATSKICAWAPQQISVPIVHLHGTKDKTFSYKRLEEPVLLIEGGSHLMVFNQAEKVSSLINKELVP</sequence>
<name>A0A915YEG9_9BACT</name>
<dbReference type="KEGG" id="aup:AsAng_0023470"/>
<evidence type="ECO:0000313" key="2">
    <source>
        <dbReference type="EMBL" id="BDS11633.1"/>
    </source>
</evidence>
<dbReference type="Proteomes" id="UP001060919">
    <property type="component" value="Chromosome"/>
</dbReference>
<dbReference type="AlphaFoldDB" id="A0A915YEG9"/>
<keyword evidence="2" id="KW-0378">Hydrolase</keyword>
<accession>A0A915YEG9</accession>
<proteinExistence type="predicted"/>
<reference evidence="2" key="1">
    <citation type="submission" date="2022-09" db="EMBL/GenBank/DDBJ databases">
        <title>Aureispira anguillicida sp. nov., isolated from Leptocephalus of Japanese eel Anguilla japonica.</title>
        <authorList>
            <person name="Yuasa K."/>
            <person name="Mekata T."/>
            <person name="Ikunari K."/>
        </authorList>
    </citation>
    <scope>NUCLEOTIDE SEQUENCE</scope>
    <source>
        <strain evidence="2">EL160426</strain>
    </source>
</reference>
<dbReference type="InterPro" id="IPR000073">
    <property type="entry name" value="AB_hydrolase_1"/>
</dbReference>
<gene>
    <name evidence="2" type="ORF">AsAng_0023470</name>
</gene>
<feature type="domain" description="AB hydrolase-1" evidence="1">
    <location>
        <begin position="87"/>
        <end position="249"/>
    </location>
</feature>
<dbReference type="Pfam" id="PF12697">
    <property type="entry name" value="Abhydrolase_6"/>
    <property type="match status" value="1"/>
</dbReference>
<evidence type="ECO:0000313" key="3">
    <source>
        <dbReference type="Proteomes" id="UP001060919"/>
    </source>
</evidence>
<dbReference type="GO" id="GO:0016787">
    <property type="term" value="F:hydrolase activity"/>
    <property type="evidence" value="ECO:0007669"/>
    <property type="project" value="UniProtKB-KW"/>
</dbReference>
<dbReference type="EMBL" id="AP026867">
    <property type="protein sequence ID" value="BDS11633.1"/>
    <property type="molecule type" value="Genomic_DNA"/>
</dbReference>
<dbReference type="InterPro" id="IPR029058">
    <property type="entry name" value="AB_hydrolase_fold"/>
</dbReference>
<keyword evidence="3" id="KW-1185">Reference proteome</keyword>
<dbReference type="Gene3D" id="3.40.50.1820">
    <property type="entry name" value="alpha/beta hydrolase"/>
    <property type="match status" value="1"/>
</dbReference>
<evidence type="ECO:0000259" key="1">
    <source>
        <dbReference type="Pfam" id="PF12697"/>
    </source>
</evidence>
<organism evidence="2 3">
    <name type="scientific">Aureispira anguillae</name>
    <dbReference type="NCBI Taxonomy" id="2864201"/>
    <lineage>
        <taxon>Bacteria</taxon>
        <taxon>Pseudomonadati</taxon>
        <taxon>Bacteroidota</taxon>
        <taxon>Saprospiria</taxon>
        <taxon>Saprospirales</taxon>
        <taxon>Saprospiraceae</taxon>
        <taxon>Aureispira</taxon>
    </lineage>
</organism>
<protein>
    <submittedName>
        <fullName evidence="2">Alpha/beta hydrolase</fullName>
    </submittedName>
</protein>
<dbReference type="SUPFAM" id="SSF53474">
    <property type="entry name" value="alpha/beta-Hydrolases"/>
    <property type="match status" value="1"/>
</dbReference>